<sequence>MSKEKILVVDDEKAINKLVCSYLSKEQFQPLPAYTGEEAMELLKKENPDLIILDVMLPDTEGPSLSLEIREVSNAPIIFLSCKTQEIDKIIALSAGGDDYMTKPFMPGELIARIKAHLRRQNSLVRKAAEAEENYYEFEGLKVDFDTHELFIDGEEVNLTSKEFEILKLLIQHPRKVFPAAQIFETVWKTNCMENDTKTVMVYISTLRKKLERKNHDTNYIVSVRGVGYKFNQMLAKK</sequence>
<evidence type="ECO:0000313" key="13">
    <source>
        <dbReference type="Proteomes" id="UP000824159"/>
    </source>
</evidence>
<dbReference type="SUPFAM" id="SSF52172">
    <property type="entry name" value="CheY-like"/>
    <property type="match status" value="1"/>
</dbReference>
<keyword evidence="4" id="KW-0805">Transcription regulation</keyword>
<reference evidence="12" key="1">
    <citation type="submission" date="2020-10" db="EMBL/GenBank/DDBJ databases">
        <authorList>
            <person name="Gilroy R."/>
        </authorList>
    </citation>
    <scope>NUCLEOTIDE SEQUENCE</scope>
    <source>
        <strain evidence="12">CHK176-22527</strain>
    </source>
</reference>
<dbReference type="GO" id="GO:0032993">
    <property type="term" value="C:protein-DNA complex"/>
    <property type="evidence" value="ECO:0007669"/>
    <property type="project" value="TreeGrafter"/>
</dbReference>
<dbReference type="InterPro" id="IPR016032">
    <property type="entry name" value="Sig_transdc_resp-reg_C-effctor"/>
</dbReference>
<feature type="domain" description="OmpR/PhoB-type" evidence="11">
    <location>
        <begin position="133"/>
        <end position="233"/>
    </location>
</feature>
<keyword evidence="6" id="KW-0804">Transcription</keyword>
<organism evidence="12 13">
    <name type="scientific">Candidatus Allocopromorpha excrementavium</name>
    <dbReference type="NCBI Taxonomy" id="2840741"/>
    <lineage>
        <taxon>Bacteria</taxon>
        <taxon>Bacillati</taxon>
        <taxon>Bacillota</taxon>
        <taxon>Clostridia</taxon>
        <taxon>Eubacteriales</taxon>
        <taxon>Eubacteriaceae</taxon>
        <taxon>Eubacteriaceae incertae sedis</taxon>
        <taxon>Candidatus Allocopromorpha</taxon>
    </lineage>
</organism>
<dbReference type="AlphaFoldDB" id="A0A9D1HCF2"/>
<evidence type="ECO:0000256" key="9">
    <source>
        <dbReference type="PROSITE-ProRule" id="PRU01091"/>
    </source>
</evidence>
<dbReference type="CDD" id="cd00383">
    <property type="entry name" value="trans_reg_C"/>
    <property type="match status" value="1"/>
</dbReference>
<dbReference type="SUPFAM" id="SSF46894">
    <property type="entry name" value="C-terminal effector domain of the bipartite response regulators"/>
    <property type="match status" value="1"/>
</dbReference>
<dbReference type="Pfam" id="PF00072">
    <property type="entry name" value="Response_reg"/>
    <property type="match status" value="1"/>
</dbReference>
<dbReference type="GO" id="GO:0000156">
    <property type="term" value="F:phosphorelay response regulator activity"/>
    <property type="evidence" value="ECO:0007669"/>
    <property type="project" value="TreeGrafter"/>
</dbReference>
<comment type="function">
    <text evidence="7">May play the central regulatory role in sporulation. It may be an element of the effector pathway responsible for the activation of sporulation genes in response to nutritional stress. Spo0A may act in concert with spo0H (a sigma factor) to control the expression of some genes that are critical to the sporulation process.</text>
</comment>
<dbReference type="EMBL" id="DVLX01000014">
    <property type="protein sequence ID" value="HIT98820.1"/>
    <property type="molecule type" value="Genomic_DNA"/>
</dbReference>
<dbReference type="InterPro" id="IPR001789">
    <property type="entry name" value="Sig_transdc_resp-reg_receiver"/>
</dbReference>
<gene>
    <name evidence="12" type="ORF">IAD12_01010</name>
</gene>
<dbReference type="InterPro" id="IPR036388">
    <property type="entry name" value="WH-like_DNA-bd_sf"/>
</dbReference>
<evidence type="ECO:0000256" key="7">
    <source>
        <dbReference type="ARBA" id="ARBA00024867"/>
    </source>
</evidence>
<dbReference type="FunFam" id="1.10.10.10:FF:000018">
    <property type="entry name" value="DNA-binding response regulator ResD"/>
    <property type="match status" value="1"/>
</dbReference>
<evidence type="ECO:0000259" key="10">
    <source>
        <dbReference type="PROSITE" id="PS50110"/>
    </source>
</evidence>
<keyword evidence="2 8" id="KW-0597">Phosphoprotein</keyword>
<feature type="domain" description="Response regulatory" evidence="10">
    <location>
        <begin position="5"/>
        <end position="118"/>
    </location>
</feature>
<keyword evidence="5 9" id="KW-0238">DNA-binding</keyword>
<dbReference type="PROSITE" id="PS50110">
    <property type="entry name" value="RESPONSE_REGULATORY"/>
    <property type="match status" value="1"/>
</dbReference>
<dbReference type="Gene3D" id="3.40.50.2300">
    <property type="match status" value="1"/>
</dbReference>
<dbReference type="InterPro" id="IPR001867">
    <property type="entry name" value="OmpR/PhoB-type_DNA-bd"/>
</dbReference>
<dbReference type="GO" id="GO:0005829">
    <property type="term" value="C:cytosol"/>
    <property type="evidence" value="ECO:0007669"/>
    <property type="project" value="TreeGrafter"/>
</dbReference>
<dbReference type="SMART" id="SM00448">
    <property type="entry name" value="REC"/>
    <property type="match status" value="1"/>
</dbReference>
<dbReference type="SMART" id="SM00862">
    <property type="entry name" value="Trans_reg_C"/>
    <property type="match status" value="1"/>
</dbReference>
<evidence type="ECO:0000313" key="12">
    <source>
        <dbReference type="EMBL" id="HIT98820.1"/>
    </source>
</evidence>
<evidence type="ECO:0000256" key="2">
    <source>
        <dbReference type="ARBA" id="ARBA00022553"/>
    </source>
</evidence>
<evidence type="ECO:0000256" key="3">
    <source>
        <dbReference type="ARBA" id="ARBA00023012"/>
    </source>
</evidence>
<comment type="caution">
    <text evidence="12">The sequence shown here is derived from an EMBL/GenBank/DDBJ whole genome shotgun (WGS) entry which is preliminary data.</text>
</comment>
<dbReference type="Proteomes" id="UP000824159">
    <property type="component" value="Unassembled WGS sequence"/>
</dbReference>
<evidence type="ECO:0000259" key="11">
    <source>
        <dbReference type="PROSITE" id="PS51755"/>
    </source>
</evidence>
<reference evidence="12" key="2">
    <citation type="journal article" date="2021" name="PeerJ">
        <title>Extensive microbial diversity within the chicken gut microbiome revealed by metagenomics and culture.</title>
        <authorList>
            <person name="Gilroy R."/>
            <person name="Ravi A."/>
            <person name="Getino M."/>
            <person name="Pursley I."/>
            <person name="Horton D.L."/>
            <person name="Alikhan N.F."/>
            <person name="Baker D."/>
            <person name="Gharbi K."/>
            <person name="Hall N."/>
            <person name="Watson M."/>
            <person name="Adriaenssens E.M."/>
            <person name="Foster-Nyarko E."/>
            <person name="Jarju S."/>
            <person name="Secka A."/>
            <person name="Antonio M."/>
            <person name="Oren A."/>
            <person name="Chaudhuri R.R."/>
            <person name="La Ragione R."/>
            <person name="Hildebrand F."/>
            <person name="Pallen M.J."/>
        </authorList>
    </citation>
    <scope>NUCLEOTIDE SEQUENCE</scope>
    <source>
        <strain evidence="12">CHK176-22527</strain>
    </source>
</reference>
<evidence type="ECO:0000256" key="4">
    <source>
        <dbReference type="ARBA" id="ARBA00023015"/>
    </source>
</evidence>
<protein>
    <recommendedName>
        <fullName evidence="1">Stage 0 sporulation protein A homolog</fullName>
    </recommendedName>
</protein>
<feature type="DNA-binding region" description="OmpR/PhoB-type" evidence="9">
    <location>
        <begin position="133"/>
        <end position="233"/>
    </location>
</feature>
<name>A0A9D1HCF2_9FIRM</name>
<keyword evidence="3" id="KW-0902">Two-component regulatory system</keyword>
<dbReference type="PROSITE" id="PS51755">
    <property type="entry name" value="OMPR_PHOB"/>
    <property type="match status" value="1"/>
</dbReference>
<evidence type="ECO:0000256" key="5">
    <source>
        <dbReference type="ARBA" id="ARBA00023125"/>
    </source>
</evidence>
<dbReference type="PANTHER" id="PTHR48111:SF40">
    <property type="entry name" value="PHOSPHATE REGULON TRANSCRIPTIONAL REGULATORY PROTEIN PHOB"/>
    <property type="match status" value="1"/>
</dbReference>
<dbReference type="InterPro" id="IPR039420">
    <property type="entry name" value="WalR-like"/>
</dbReference>
<dbReference type="PANTHER" id="PTHR48111">
    <property type="entry name" value="REGULATOR OF RPOS"/>
    <property type="match status" value="1"/>
</dbReference>
<dbReference type="GO" id="GO:0000976">
    <property type="term" value="F:transcription cis-regulatory region binding"/>
    <property type="evidence" value="ECO:0007669"/>
    <property type="project" value="TreeGrafter"/>
</dbReference>
<proteinExistence type="predicted"/>
<accession>A0A9D1HCF2</accession>
<evidence type="ECO:0000256" key="8">
    <source>
        <dbReference type="PROSITE-ProRule" id="PRU00169"/>
    </source>
</evidence>
<dbReference type="Pfam" id="PF00486">
    <property type="entry name" value="Trans_reg_C"/>
    <property type="match status" value="1"/>
</dbReference>
<dbReference type="Gene3D" id="1.10.10.10">
    <property type="entry name" value="Winged helix-like DNA-binding domain superfamily/Winged helix DNA-binding domain"/>
    <property type="match status" value="1"/>
</dbReference>
<dbReference type="InterPro" id="IPR011006">
    <property type="entry name" value="CheY-like_superfamily"/>
</dbReference>
<evidence type="ECO:0000256" key="1">
    <source>
        <dbReference type="ARBA" id="ARBA00018672"/>
    </source>
</evidence>
<feature type="modified residue" description="4-aspartylphosphate" evidence="8">
    <location>
        <position position="54"/>
    </location>
</feature>
<dbReference type="Gene3D" id="6.10.250.690">
    <property type="match status" value="1"/>
</dbReference>
<evidence type="ECO:0000256" key="6">
    <source>
        <dbReference type="ARBA" id="ARBA00023163"/>
    </source>
</evidence>
<dbReference type="GO" id="GO:0006355">
    <property type="term" value="P:regulation of DNA-templated transcription"/>
    <property type="evidence" value="ECO:0007669"/>
    <property type="project" value="InterPro"/>
</dbReference>